<sequence length="236" mass="25843">MAGRLRVSAKVSAGKQVFAIVKKDVLAELRTKEMVIAMLLFVILAMVVFSQAFAVILNDLDRVGGGLLWVAFLFMSMLGLNRSFVHEKDEGCLEGLLMSPIDRPLIFFGKMLGNLLFLSIVELFAVPIFFVLFRLELGASLAGIFVATIFLSNIGIACVGTLLSTISINTKTRDLMLPILFMPVIIPLLIAAVSATGGIMSGAELAEVYRSMRFIAVYDIIFLLVAYALYDYVISE</sequence>
<comment type="subcellular location">
    <subcellularLocation>
        <location evidence="2">Cell inner membrane</location>
        <topology evidence="2">Multi-pass membrane protein</topology>
    </subcellularLocation>
</comment>
<evidence type="ECO:0000256" key="1">
    <source>
        <dbReference type="ARBA" id="ARBA00002442"/>
    </source>
</evidence>
<comment type="function">
    <text evidence="1">Required for the export of heme to the periplasm for the biogenesis of c-type cytochromes.</text>
</comment>
<dbReference type="GO" id="GO:0017004">
    <property type="term" value="P:cytochrome complex assembly"/>
    <property type="evidence" value="ECO:0007669"/>
    <property type="project" value="UniProtKB-KW"/>
</dbReference>
<protein>
    <recommendedName>
        <fullName evidence="4">Heme exporter protein B</fullName>
    </recommendedName>
</protein>
<comment type="caution">
    <text evidence="13">The sequence shown here is derived from an EMBL/GenBank/DDBJ whole genome shotgun (WGS) entry which is preliminary data.</text>
</comment>
<reference evidence="13 14" key="1">
    <citation type="journal article" date="2016" name="Nat. Commun.">
        <title>Thousands of microbial genomes shed light on interconnected biogeochemical processes in an aquifer system.</title>
        <authorList>
            <person name="Anantharaman K."/>
            <person name="Brown C.T."/>
            <person name="Hug L.A."/>
            <person name="Sharon I."/>
            <person name="Castelle C.J."/>
            <person name="Probst A.J."/>
            <person name="Thomas B.C."/>
            <person name="Singh A."/>
            <person name="Wilkins M.J."/>
            <person name="Karaoz U."/>
            <person name="Brodie E.L."/>
            <person name="Williams K.H."/>
            <person name="Hubbard S.S."/>
            <person name="Banfield J.F."/>
        </authorList>
    </citation>
    <scope>NUCLEOTIDE SEQUENCE [LARGE SCALE GENOMIC DNA]</scope>
</reference>
<feature type="transmembrane region" description="Helical" evidence="12">
    <location>
        <begin position="175"/>
        <end position="200"/>
    </location>
</feature>
<feature type="transmembrane region" description="Helical" evidence="12">
    <location>
        <begin position="63"/>
        <end position="80"/>
    </location>
</feature>
<dbReference type="PANTHER" id="PTHR30070:SF1">
    <property type="entry name" value="CYTOCHROME C BIOGENESIS B-RELATED"/>
    <property type="match status" value="1"/>
</dbReference>
<dbReference type="Proteomes" id="UP000178086">
    <property type="component" value="Unassembled WGS sequence"/>
</dbReference>
<dbReference type="GO" id="GO:0015232">
    <property type="term" value="F:heme transmembrane transporter activity"/>
    <property type="evidence" value="ECO:0007669"/>
    <property type="project" value="InterPro"/>
</dbReference>
<evidence type="ECO:0000256" key="8">
    <source>
        <dbReference type="ARBA" id="ARBA00022692"/>
    </source>
</evidence>
<evidence type="ECO:0000313" key="14">
    <source>
        <dbReference type="Proteomes" id="UP000178086"/>
    </source>
</evidence>
<accession>A0A1F2ULF6</accession>
<feature type="transmembrane region" description="Helical" evidence="12">
    <location>
        <begin position="112"/>
        <end position="133"/>
    </location>
</feature>
<evidence type="ECO:0000256" key="11">
    <source>
        <dbReference type="ARBA" id="ARBA00023136"/>
    </source>
</evidence>
<keyword evidence="7" id="KW-0997">Cell inner membrane</keyword>
<dbReference type="GO" id="GO:1903607">
    <property type="term" value="P:cytochrome c biosynthetic process"/>
    <property type="evidence" value="ECO:0007669"/>
    <property type="project" value="TreeGrafter"/>
</dbReference>
<dbReference type="PIRSF" id="PIRSF002764">
    <property type="entry name" value="CcmB"/>
    <property type="match status" value="1"/>
</dbReference>
<evidence type="ECO:0000256" key="6">
    <source>
        <dbReference type="ARBA" id="ARBA00022475"/>
    </source>
</evidence>
<feature type="transmembrane region" description="Helical" evidence="12">
    <location>
        <begin position="212"/>
        <end position="230"/>
    </location>
</feature>
<name>A0A1F2ULF6_9ACTN</name>
<evidence type="ECO:0000256" key="3">
    <source>
        <dbReference type="ARBA" id="ARBA00010544"/>
    </source>
</evidence>
<evidence type="ECO:0000256" key="4">
    <source>
        <dbReference type="ARBA" id="ARBA00016452"/>
    </source>
</evidence>
<evidence type="ECO:0000256" key="5">
    <source>
        <dbReference type="ARBA" id="ARBA00022448"/>
    </source>
</evidence>
<organism evidence="13 14">
    <name type="scientific">Candidatus Aquicultor primus</name>
    <dbReference type="NCBI Taxonomy" id="1797195"/>
    <lineage>
        <taxon>Bacteria</taxon>
        <taxon>Bacillati</taxon>
        <taxon>Actinomycetota</taxon>
        <taxon>Candidatus Aquicultoria</taxon>
        <taxon>Candidatus Aquicultorales</taxon>
        <taxon>Candidatus Aquicultoraceae</taxon>
        <taxon>Candidatus Aquicultor</taxon>
    </lineage>
</organism>
<evidence type="ECO:0000313" key="13">
    <source>
        <dbReference type="EMBL" id="OFW33840.1"/>
    </source>
</evidence>
<evidence type="ECO:0000256" key="7">
    <source>
        <dbReference type="ARBA" id="ARBA00022519"/>
    </source>
</evidence>
<dbReference type="InterPro" id="IPR003544">
    <property type="entry name" value="Cyt_c_biogenesis_CcmB"/>
</dbReference>
<comment type="similarity">
    <text evidence="3">Belongs to the CcmB/CycW/HelB family.</text>
</comment>
<keyword evidence="5" id="KW-0813">Transport</keyword>
<dbReference type="AlphaFoldDB" id="A0A1F2ULF6"/>
<dbReference type="EMBL" id="MELI01000058">
    <property type="protein sequence ID" value="OFW33840.1"/>
    <property type="molecule type" value="Genomic_DNA"/>
</dbReference>
<keyword evidence="11 12" id="KW-0472">Membrane</keyword>
<dbReference type="GO" id="GO:0005886">
    <property type="term" value="C:plasma membrane"/>
    <property type="evidence" value="ECO:0007669"/>
    <property type="project" value="UniProtKB-SubCell"/>
</dbReference>
<keyword evidence="8 12" id="KW-0812">Transmembrane</keyword>
<evidence type="ECO:0000256" key="12">
    <source>
        <dbReference type="SAM" id="Phobius"/>
    </source>
</evidence>
<dbReference type="InterPro" id="IPR026031">
    <property type="entry name" value="Cyt_c_CcmB_bac"/>
</dbReference>
<evidence type="ECO:0000256" key="10">
    <source>
        <dbReference type="ARBA" id="ARBA00022989"/>
    </source>
</evidence>
<feature type="transmembrane region" description="Helical" evidence="12">
    <location>
        <begin position="35"/>
        <end position="57"/>
    </location>
</feature>
<feature type="transmembrane region" description="Helical" evidence="12">
    <location>
        <begin position="139"/>
        <end position="163"/>
    </location>
</feature>
<dbReference type="PANTHER" id="PTHR30070">
    <property type="entry name" value="HEME EXPORTER PROTEIN B"/>
    <property type="match status" value="1"/>
</dbReference>
<keyword evidence="6" id="KW-1003">Cell membrane</keyword>
<dbReference type="PRINTS" id="PR01414">
    <property type="entry name" value="CCMBBIOGNSIS"/>
</dbReference>
<gene>
    <name evidence="13" type="ORF">A2074_05675</name>
</gene>
<dbReference type="Pfam" id="PF03379">
    <property type="entry name" value="CcmB"/>
    <property type="match status" value="1"/>
</dbReference>
<keyword evidence="9" id="KW-0201">Cytochrome c-type biogenesis</keyword>
<proteinExistence type="inferred from homology"/>
<keyword evidence="10 12" id="KW-1133">Transmembrane helix</keyword>
<evidence type="ECO:0000256" key="9">
    <source>
        <dbReference type="ARBA" id="ARBA00022748"/>
    </source>
</evidence>
<evidence type="ECO:0000256" key="2">
    <source>
        <dbReference type="ARBA" id="ARBA00004429"/>
    </source>
</evidence>